<evidence type="ECO:0000313" key="9">
    <source>
        <dbReference type="RefSeq" id="XP_065649475.1"/>
    </source>
</evidence>
<dbReference type="GeneID" id="136078196"/>
<keyword evidence="3" id="KW-0762">Sugar transport</keyword>
<organism evidence="8 9">
    <name type="scientific">Hydra vulgaris</name>
    <name type="common">Hydra</name>
    <name type="synonym">Hydra attenuata</name>
    <dbReference type="NCBI Taxonomy" id="6087"/>
    <lineage>
        <taxon>Eukaryota</taxon>
        <taxon>Metazoa</taxon>
        <taxon>Cnidaria</taxon>
        <taxon>Hydrozoa</taxon>
        <taxon>Hydroidolina</taxon>
        <taxon>Anthoathecata</taxon>
        <taxon>Aplanulata</taxon>
        <taxon>Hydridae</taxon>
        <taxon>Hydra</taxon>
    </lineage>
</organism>
<evidence type="ECO:0000256" key="1">
    <source>
        <dbReference type="ARBA" id="ARBA00004141"/>
    </source>
</evidence>
<dbReference type="RefSeq" id="XP_065649475.1">
    <property type="nucleotide sequence ID" value="XM_065793403.1"/>
</dbReference>
<dbReference type="Pfam" id="PF04142">
    <property type="entry name" value="Nuc_sug_transp"/>
    <property type="match status" value="1"/>
</dbReference>
<reference evidence="9" key="1">
    <citation type="submission" date="2025-08" db="UniProtKB">
        <authorList>
            <consortium name="RefSeq"/>
        </authorList>
    </citation>
    <scope>IDENTIFICATION</scope>
</reference>
<dbReference type="PIRSF" id="PIRSF005799">
    <property type="entry name" value="UDP-gal_transpt"/>
    <property type="match status" value="1"/>
</dbReference>
<evidence type="ECO:0000313" key="8">
    <source>
        <dbReference type="Proteomes" id="UP001652625"/>
    </source>
</evidence>
<feature type="transmembrane region" description="Helical" evidence="7">
    <location>
        <begin position="196"/>
        <end position="216"/>
    </location>
</feature>
<feature type="transmembrane region" description="Helical" evidence="7">
    <location>
        <begin position="138"/>
        <end position="155"/>
    </location>
</feature>
<evidence type="ECO:0000256" key="4">
    <source>
        <dbReference type="ARBA" id="ARBA00022692"/>
    </source>
</evidence>
<gene>
    <name evidence="9" type="primary">LOC136078196</name>
</gene>
<evidence type="ECO:0000256" key="7">
    <source>
        <dbReference type="SAM" id="Phobius"/>
    </source>
</evidence>
<feature type="transmembrane region" description="Helical" evidence="7">
    <location>
        <begin position="318"/>
        <end position="335"/>
    </location>
</feature>
<feature type="transmembrane region" description="Helical" evidence="7">
    <location>
        <begin position="228"/>
        <end position="254"/>
    </location>
</feature>
<feature type="transmembrane region" description="Helical" evidence="7">
    <location>
        <begin position="294"/>
        <end position="312"/>
    </location>
</feature>
<keyword evidence="4 7" id="KW-0812">Transmembrane</keyword>
<evidence type="ECO:0000256" key="2">
    <source>
        <dbReference type="ARBA" id="ARBA00009976"/>
    </source>
</evidence>
<protein>
    <submittedName>
        <fullName evidence="9">UDP-galactose translocator-like</fullName>
    </submittedName>
</protein>
<dbReference type="InterPro" id="IPR037185">
    <property type="entry name" value="EmrE-like"/>
</dbReference>
<evidence type="ECO:0000256" key="5">
    <source>
        <dbReference type="ARBA" id="ARBA00022989"/>
    </source>
</evidence>
<accession>A0ABM4BKA4</accession>
<keyword evidence="8" id="KW-1185">Reference proteome</keyword>
<comment type="subcellular location">
    <subcellularLocation>
        <location evidence="1">Membrane</location>
        <topology evidence="1">Multi-pass membrane protein</topology>
    </subcellularLocation>
</comment>
<dbReference type="Proteomes" id="UP001652625">
    <property type="component" value="Chromosome 03"/>
</dbReference>
<sequence length="339" mass="38176">MMTTNIEGLKISIENSNLMNHVFLSKYKTPLKYVGLILLIFQSAVHVLVIRFSRVGTGGKYFASTAVFFAEVLKLFLCLTVALFKIRNFNSLIICLRTHIFNRFSYTTKLCISAILFVILNNLHYLSLSDLDSNTFQVIYQIKILVTAYFSVILLKKKIKNVQWAALVLLCFGVLLNLQPSQFFSLNSRLHDQSPVVGFLSILLSSVTSGFACVYFEKILKESKNPIWLLNIQLSFIETIVSIVTMILIDGININNHGMCFGYSKFVWLAILLQAVGSILVAVAMTFSDSVLKCFCVAFSIIFSSVSSIYVFNLVLSVQFLLGTIVIIFATYLYISQEI</sequence>
<comment type="similarity">
    <text evidence="2">Belongs to the nucleotide-sugar transporter family. SLC35A subfamily.</text>
</comment>
<dbReference type="NCBIfam" id="TIGR00803">
    <property type="entry name" value="nst"/>
    <property type="match status" value="1"/>
</dbReference>
<proteinExistence type="inferred from homology"/>
<dbReference type="PANTHER" id="PTHR10231">
    <property type="entry name" value="NUCLEOTIDE-SUGAR TRANSMEMBRANE TRANSPORTER"/>
    <property type="match status" value="1"/>
</dbReference>
<keyword evidence="6 7" id="KW-0472">Membrane</keyword>
<feature type="transmembrane region" description="Helical" evidence="7">
    <location>
        <begin position="266"/>
        <end position="287"/>
    </location>
</feature>
<keyword evidence="5 7" id="KW-1133">Transmembrane helix</keyword>
<feature type="transmembrane region" description="Helical" evidence="7">
    <location>
        <begin position="33"/>
        <end position="50"/>
    </location>
</feature>
<name>A0ABM4BKA4_HYDVU</name>
<dbReference type="InterPro" id="IPR007271">
    <property type="entry name" value="Nuc_sug_transpt"/>
</dbReference>
<evidence type="ECO:0000256" key="6">
    <source>
        <dbReference type="ARBA" id="ARBA00023136"/>
    </source>
</evidence>
<feature type="transmembrane region" description="Helical" evidence="7">
    <location>
        <begin position="162"/>
        <end position="184"/>
    </location>
</feature>
<feature type="transmembrane region" description="Helical" evidence="7">
    <location>
        <begin position="62"/>
        <end position="84"/>
    </location>
</feature>
<keyword evidence="3" id="KW-0813">Transport</keyword>
<evidence type="ECO:0000256" key="3">
    <source>
        <dbReference type="ARBA" id="ARBA00022597"/>
    </source>
</evidence>
<dbReference type="SUPFAM" id="SSF103481">
    <property type="entry name" value="Multidrug resistance efflux transporter EmrE"/>
    <property type="match status" value="1"/>
</dbReference>
<feature type="transmembrane region" description="Helical" evidence="7">
    <location>
        <begin position="104"/>
        <end position="126"/>
    </location>
</feature>